<dbReference type="PANTHER" id="PTHR30213">
    <property type="entry name" value="INNER MEMBRANE PROTEIN YHJD"/>
    <property type="match status" value="1"/>
</dbReference>
<dbReference type="RefSeq" id="WP_258332543.1">
    <property type="nucleotide sequence ID" value="NZ_JAPTGG010000012.1"/>
</dbReference>
<feature type="transmembrane region" description="Helical" evidence="7">
    <location>
        <begin position="233"/>
        <end position="255"/>
    </location>
</feature>
<protein>
    <recommendedName>
        <fullName evidence="7">UPF0761 membrane protein O0V09_14295</fullName>
    </recommendedName>
</protein>
<reference evidence="8 9" key="1">
    <citation type="submission" date="2022-12" db="EMBL/GenBank/DDBJ databases">
        <title>Dasania phycosphaerae sp. nov., isolated from particulate material of the south coast of Korea.</title>
        <authorList>
            <person name="Jiang Y."/>
        </authorList>
    </citation>
    <scope>NUCLEOTIDE SEQUENCE [LARGE SCALE GENOMIC DNA]</scope>
    <source>
        <strain evidence="8 9">GY-19</strain>
    </source>
</reference>
<evidence type="ECO:0000256" key="5">
    <source>
        <dbReference type="ARBA" id="ARBA00022989"/>
    </source>
</evidence>
<feature type="transmembrane region" description="Helical" evidence="7">
    <location>
        <begin position="132"/>
        <end position="155"/>
    </location>
</feature>
<comment type="caution">
    <text evidence="8">The sequence shown here is derived from an EMBL/GenBank/DDBJ whole genome shotgun (WGS) entry which is preliminary data.</text>
</comment>
<dbReference type="Proteomes" id="UP001069090">
    <property type="component" value="Unassembled WGS sequence"/>
</dbReference>
<comment type="subcellular location">
    <subcellularLocation>
        <location evidence="1 7">Cell membrane</location>
        <topology evidence="1 7">Multi-pass membrane protein</topology>
    </subcellularLocation>
</comment>
<accession>A0A9J6RP99</accession>
<dbReference type="InterPro" id="IPR023679">
    <property type="entry name" value="UPF0761_bac"/>
</dbReference>
<dbReference type="GO" id="GO:0005886">
    <property type="term" value="C:plasma membrane"/>
    <property type="evidence" value="ECO:0007669"/>
    <property type="project" value="UniProtKB-SubCell"/>
</dbReference>
<keyword evidence="9" id="KW-1185">Reference proteome</keyword>
<dbReference type="PANTHER" id="PTHR30213:SF0">
    <property type="entry name" value="UPF0761 MEMBRANE PROTEIN YIHY"/>
    <property type="match status" value="1"/>
</dbReference>
<keyword evidence="6 7" id="KW-0472">Membrane</keyword>
<evidence type="ECO:0000256" key="7">
    <source>
        <dbReference type="HAMAP-Rule" id="MF_00672"/>
    </source>
</evidence>
<dbReference type="HAMAP" id="MF_00672">
    <property type="entry name" value="UPF0761"/>
    <property type="match status" value="1"/>
</dbReference>
<keyword evidence="3" id="KW-0997">Cell inner membrane</keyword>
<dbReference type="AlphaFoldDB" id="A0A9J6RP99"/>
<feature type="transmembrane region" description="Helical" evidence="7">
    <location>
        <begin position="29"/>
        <end position="49"/>
    </location>
</feature>
<evidence type="ECO:0000313" key="8">
    <source>
        <dbReference type="EMBL" id="MCZ0866379.1"/>
    </source>
</evidence>
<dbReference type="NCBIfam" id="TIGR00765">
    <property type="entry name" value="yihY_not_rbn"/>
    <property type="match status" value="1"/>
</dbReference>
<comment type="similarity">
    <text evidence="7">Belongs to the UPF0761 family.</text>
</comment>
<sequence length="278" mass="31011">MLRHHHAFKFIAYVVRQYINDGCSQRAAALTYTSLFAVVPLITVMYSVLSLIPQFQHLGNDIEQFIFSHLMPSSGQSVQSYIHSFSQQARQLTTLGIIFIAITAWLMLRSIEDMFETIWTAASKRPGFNSFIMHWTILSLGPICLGLALLLATYLASLKYVSTVSDLFFATPIVLYLAPFALMVIGLTLLFALVPNCHVKIKHALIGAILTTAAFEGARSLFSWLVGFTSFELIYGTFAAIPLFLIWIYTSWLIILAGAEWVHALGYYPGDQASQAQP</sequence>
<evidence type="ECO:0000256" key="2">
    <source>
        <dbReference type="ARBA" id="ARBA00022475"/>
    </source>
</evidence>
<dbReference type="EMBL" id="JAPTGG010000012">
    <property type="protein sequence ID" value="MCZ0866379.1"/>
    <property type="molecule type" value="Genomic_DNA"/>
</dbReference>
<keyword evidence="4 7" id="KW-0812">Transmembrane</keyword>
<evidence type="ECO:0000256" key="4">
    <source>
        <dbReference type="ARBA" id="ARBA00022692"/>
    </source>
</evidence>
<dbReference type="PIRSF" id="PIRSF035875">
    <property type="entry name" value="RNase_BN"/>
    <property type="match status" value="1"/>
</dbReference>
<evidence type="ECO:0000256" key="3">
    <source>
        <dbReference type="ARBA" id="ARBA00022519"/>
    </source>
</evidence>
<feature type="transmembrane region" description="Helical" evidence="7">
    <location>
        <begin position="205"/>
        <end position="227"/>
    </location>
</feature>
<dbReference type="InterPro" id="IPR017039">
    <property type="entry name" value="Virul_fac_BrkB"/>
</dbReference>
<keyword evidence="5 7" id="KW-1133">Transmembrane helix</keyword>
<keyword evidence="2 7" id="KW-1003">Cell membrane</keyword>
<organism evidence="8 9">
    <name type="scientific">Dasania phycosphaerae</name>
    <dbReference type="NCBI Taxonomy" id="2950436"/>
    <lineage>
        <taxon>Bacteria</taxon>
        <taxon>Pseudomonadati</taxon>
        <taxon>Pseudomonadota</taxon>
        <taxon>Gammaproteobacteria</taxon>
        <taxon>Cellvibrionales</taxon>
        <taxon>Spongiibacteraceae</taxon>
        <taxon>Dasania</taxon>
    </lineage>
</organism>
<evidence type="ECO:0000256" key="1">
    <source>
        <dbReference type="ARBA" id="ARBA00004651"/>
    </source>
</evidence>
<feature type="transmembrane region" description="Helical" evidence="7">
    <location>
        <begin position="167"/>
        <end position="193"/>
    </location>
</feature>
<evidence type="ECO:0000313" key="9">
    <source>
        <dbReference type="Proteomes" id="UP001069090"/>
    </source>
</evidence>
<name>A0A9J6RP99_9GAMM</name>
<feature type="transmembrane region" description="Helical" evidence="7">
    <location>
        <begin position="92"/>
        <end position="111"/>
    </location>
</feature>
<dbReference type="Pfam" id="PF03631">
    <property type="entry name" value="Virul_fac_BrkB"/>
    <property type="match status" value="1"/>
</dbReference>
<evidence type="ECO:0000256" key="6">
    <source>
        <dbReference type="ARBA" id="ARBA00023136"/>
    </source>
</evidence>
<gene>
    <name evidence="8" type="ORF">O0V09_14295</name>
</gene>
<proteinExistence type="inferred from homology"/>